<name>A0A9R1XL71_LACSA</name>
<dbReference type="Proteomes" id="UP000235145">
    <property type="component" value="Unassembled WGS sequence"/>
</dbReference>
<feature type="region of interest" description="Disordered" evidence="1">
    <location>
        <begin position="71"/>
        <end position="102"/>
    </location>
</feature>
<dbReference type="EMBL" id="NBSK02000004">
    <property type="protein sequence ID" value="KAJ0211607.1"/>
    <property type="molecule type" value="Genomic_DNA"/>
</dbReference>
<organism evidence="3 4">
    <name type="scientific">Lactuca sativa</name>
    <name type="common">Garden lettuce</name>
    <dbReference type="NCBI Taxonomy" id="4236"/>
    <lineage>
        <taxon>Eukaryota</taxon>
        <taxon>Viridiplantae</taxon>
        <taxon>Streptophyta</taxon>
        <taxon>Embryophyta</taxon>
        <taxon>Tracheophyta</taxon>
        <taxon>Spermatophyta</taxon>
        <taxon>Magnoliopsida</taxon>
        <taxon>eudicotyledons</taxon>
        <taxon>Gunneridae</taxon>
        <taxon>Pentapetalae</taxon>
        <taxon>asterids</taxon>
        <taxon>campanulids</taxon>
        <taxon>Asterales</taxon>
        <taxon>Asteraceae</taxon>
        <taxon>Cichorioideae</taxon>
        <taxon>Cichorieae</taxon>
        <taxon>Lactucinae</taxon>
        <taxon>Lactuca</taxon>
    </lineage>
</organism>
<reference evidence="3 4" key="1">
    <citation type="journal article" date="2017" name="Nat. Commun.">
        <title>Genome assembly with in vitro proximity ligation data and whole-genome triplication in lettuce.</title>
        <authorList>
            <person name="Reyes-Chin-Wo S."/>
            <person name="Wang Z."/>
            <person name="Yang X."/>
            <person name="Kozik A."/>
            <person name="Arikit S."/>
            <person name="Song C."/>
            <person name="Xia L."/>
            <person name="Froenicke L."/>
            <person name="Lavelle D.O."/>
            <person name="Truco M.J."/>
            <person name="Xia R."/>
            <person name="Zhu S."/>
            <person name="Xu C."/>
            <person name="Xu H."/>
            <person name="Xu X."/>
            <person name="Cox K."/>
            <person name="Korf I."/>
            <person name="Meyers B.C."/>
            <person name="Michelmore R.W."/>
        </authorList>
    </citation>
    <scope>NUCLEOTIDE SEQUENCE [LARGE SCALE GENOMIC DNA]</scope>
    <source>
        <strain evidence="4">cv. Salinas</strain>
        <tissue evidence="3">Seedlings</tissue>
    </source>
</reference>
<feature type="domain" description="Transposase-associated" evidence="2">
    <location>
        <begin position="3"/>
        <end position="48"/>
    </location>
</feature>
<dbReference type="PANTHER" id="PTHR10775:SF180">
    <property type="entry name" value="TRANSPOSON, EN_SPM-LIKE, TRANSPOSASE-ASSOCIATED DOMAIN PROTEIN-RELATED"/>
    <property type="match status" value="1"/>
</dbReference>
<proteinExistence type="predicted"/>
<keyword evidence="4" id="KW-1185">Reference proteome</keyword>
<evidence type="ECO:0000256" key="1">
    <source>
        <dbReference type="SAM" id="MobiDB-lite"/>
    </source>
</evidence>
<protein>
    <recommendedName>
        <fullName evidence="2">Transposase-associated domain-containing protein</fullName>
    </recommendedName>
</protein>
<comment type="caution">
    <text evidence="3">The sequence shown here is derived from an EMBL/GenBank/DDBJ whole genome shotgun (WGS) entry which is preliminary data.</text>
</comment>
<gene>
    <name evidence="3" type="ORF">LSAT_V11C400169470</name>
</gene>
<evidence type="ECO:0000313" key="3">
    <source>
        <dbReference type="EMBL" id="KAJ0211607.1"/>
    </source>
</evidence>
<accession>A0A9R1XL71</accession>
<feature type="compositionally biased region" description="Basic and acidic residues" evidence="1">
    <location>
        <begin position="80"/>
        <end position="93"/>
    </location>
</feature>
<dbReference type="Pfam" id="PF13963">
    <property type="entry name" value="Transpos_assoc"/>
    <property type="match status" value="1"/>
</dbReference>
<dbReference type="InterPro" id="IPR029480">
    <property type="entry name" value="Transpos_assoc"/>
</dbReference>
<evidence type="ECO:0000313" key="4">
    <source>
        <dbReference type="Proteomes" id="UP000235145"/>
    </source>
</evidence>
<dbReference type="AlphaFoldDB" id="A0A9R1XL71"/>
<sequence length="251" mass="28590">MDKSWIFSIRLSNVYDEGVNYFLEFAQSNNPKLDVIPCPCVNCINLCHCSIDNLIICKLWKKDMLGSKKEAGEAIGSSGTKERRKESNSEATRRVGTSTRRVPTKVREAIRKVLAVYEFHKGGSASRFSTRRKKQPKIDSRCPNNSIPLDAIYTKDMLHDALKYPLYVGLKYNALSGLLKFQHLKGQFGWSDASFDALLCFLKDILPSNNTIRRSIYESKKLLKGVCLQYEKIHGCENEMRACKEDGQKHI</sequence>
<dbReference type="PANTHER" id="PTHR10775">
    <property type="entry name" value="OS08G0208400 PROTEIN"/>
    <property type="match status" value="1"/>
</dbReference>
<evidence type="ECO:0000259" key="2">
    <source>
        <dbReference type="Pfam" id="PF13963"/>
    </source>
</evidence>